<feature type="chain" id="PRO_5035272489" description="TolB-like 6-blade propeller-like" evidence="1">
    <location>
        <begin position="20"/>
        <end position="383"/>
    </location>
</feature>
<evidence type="ECO:0008006" key="4">
    <source>
        <dbReference type="Google" id="ProtNLM"/>
    </source>
</evidence>
<gene>
    <name evidence="2" type="ORF">GCM10008106_31340</name>
</gene>
<accession>A0A8J3D147</accession>
<feature type="signal peptide" evidence="1">
    <location>
        <begin position="1"/>
        <end position="19"/>
    </location>
</feature>
<sequence>MVKRWFFSFVIVACLSACGGSIQDMAILNLEDYKVGEMVLHKPAEIQSIRVTKVLEHNGKKYAVSESINAYDLYAFESGLRTFSYRIPLEGQEAMKGGMNGSAVISPSEFVLFNQSGYFHQYLDGKPNHAQQVPLNEILNHRFTQVSKQSGNLIKTSTGSYQVILNPFDFMNSNGGYDPDFRSWLLEINREQGVGCVADFKAPFDEAFKDSQTVTLTNGVYNPDRDEYWLQFALSDSIYQFKSCQVVQKKLLKSIENHTYLPDLVQKQGRNTRWNPNPKSHKNVHLLYDEKSQHYFRFVQLPQSISEEDILAMDLRETSKIPKDYQLLVYDENWKLLKVFQFSVSGGGSLESVFIDNGLLYLNQFEQESEDEYVLISYDLNKM</sequence>
<keyword evidence="3" id="KW-1185">Reference proteome</keyword>
<keyword evidence="1" id="KW-0732">Signal</keyword>
<protein>
    <recommendedName>
        <fullName evidence="4">TolB-like 6-blade propeller-like</fullName>
    </recommendedName>
</protein>
<name>A0A8J3D147_9BACT</name>
<evidence type="ECO:0000313" key="3">
    <source>
        <dbReference type="Proteomes" id="UP000642809"/>
    </source>
</evidence>
<dbReference type="Proteomes" id="UP000642809">
    <property type="component" value="Unassembled WGS sequence"/>
</dbReference>
<evidence type="ECO:0000256" key="1">
    <source>
        <dbReference type="SAM" id="SignalP"/>
    </source>
</evidence>
<dbReference type="RefSeq" id="WP_189584833.1">
    <property type="nucleotide sequence ID" value="NZ_BMYF01000021.1"/>
</dbReference>
<evidence type="ECO:0000313" key="2">
    <source>
        <dbReference type="EMBL" id="GHB48175.1"/>
    </source>
</evidence>
<organism evidence="2 3">
    <name type="scientific">Mongoliitalea lutea</name>
    <dbReference type="NCBI Taxonomy" id="849756"/>
    <lineage>
        <taxon>Bacteria</taxon>
        <taxon>Pseudomonadati</taxon>
        <taxon>Bacteroidota</taxon>
        <taxon>Cytophagia</taxon>
        <taxon>Cytophagales</taxon>
        <taxon>Cyclobacteriaceae</taxon>
        <taxon>Mongoliitalea</taxon>
    </lineage>
</organism>
<comment type="caution">
    <text evidence="2">The sequence shown here is derived from an EMBL/GenBank/DDBJ whole genome shotgun (WGS) entry which is preliminary data.</text>
</comment>
<reference evidence="2" key="1">
    <citation type="journal article" date="2014" name="Int. J. Syst. Evol. Microbiol.">
        <title>Complete genome sequence of Corynebacterium casei LMG S-19264T (=DSM 44701T), isolated from a smear-ripened cheese.</title>
        <authorList>
            <consortium name="US DOE Joint Genome Institute (JGI-PGF)"/>
            <person name="Walter F."/>
            <person name="Albersmeier A."/>
            <person name="Kalinowski J."/>
            <person name="Ruckert C."/>
        </authorList>
    </citation>
    <scope>NUCLEOTIDE SEQUENCE</scope>
    <source>
        <strain evidence="2">KCTC 23224</strain>
    </source>
</reference>
<dbReference type="AlphaFoldDB" id="A0A8J3D147"/>
<proteinExistence type="predicted"/>
<reference evidence="2" key="2">
    <citation type="submission" date="2020-09" db="EMBL/GenBank/DDBJ databases">
        <authorList>
            <person name="Sun Q."/>
            <person name="Kim S."/>
        </authorList>
    </citation>
    <scope>NUCLEOTIDE SEQUENCE</scope>
    <source>
        <strain evidence="2">KCTC 23224</strain>
    </source>
</reference>
<dbReference type="EMBL" id="BMYF01000021">
    <property type="protein sequence ID" value="GHB48175.1"/>
    <property type="molecule type" value="Genomic_DNA"/>
</dbReference>